<dbReference type="RefSeq" id="WP_188447702.1">
    <property type="nucleotide sequence ID" value="NZ_BMFO01000001.1"/>
</dbReference>
<evidence type="ECO:0000259" key="1">
    <source>
        <dbReference type="Pfam" id="PF01156"/>
    </source>
</evidence>
<dbReference type="InterPro" id="IPR036452">
    <property type="entry name" value="Ribo_hydro-like"/>
</dbReference>
<protein>
    <submittedName>
        <fullName evidence="2">Inosine-uridine preferring nucleoside hydrolase</fullName>
    </submittedName>
</protein>
<accession>A0A917FLB5</accession>
<dbReference type="InterPro" id="IPR001910">
    <property type="entry name" value="Inosine/uridine_hydrolase_dom"/>
</dbReference>
<reference evidence="2" key="2">
    <citation type="submission" date="2020-09" db="EMBL/GenBank/DDBJ databases">
        <authorList>
            <person name="Sun Q."/>
            <person name="Zhou Y."/>
        </authorList>
    </citation>
    <scope>NUCLEOTIDE SEQUENCE</scope>
    <source>
        <strain evidence="2">CGMCC 1.12726</strain>
    </source>
</reference>
<dbReference type="PANTHER" id="PTHR46190:SF1">
    <property type="entry name" value="SI:CH211-201H21.5"/>
    <property type="match status" value="1"/>
</dbReference>
<gene>
    <name evidence="2" type="ORF">GCM10010960_06550</name>
</gene>
<organism evidence="2 3">
    <name type="scientific">Arenimonas maotaiensis</name>
    <dbReference type="NCBI Taxonomy" id="1446479"/>
    <lineage>
        <taxon>Bacteria</taxon>
        <taxon>Pseudomonadati</taxon>
        <taxon>Pseudomonadota</taxon>
        <taxon>Gammaproteobacteria</taxon>
        <taxon>Lysobacterales</taxon>
        <taxon>Lysobacteraceae</taxon>
        <taxon>Arenimonas</taxon>
    </lineage>
</organism>
<keyword evidence="3" id="KW-1185">Reference proteome</keyword>
<dbReference type="Proteomes" id="UP000632858">
    <property type="component" value="Unassembled WGS sequence"/>
</dbReference>
<evidence type="ECO:0000313" key="2">
    <source>
        <dbReference type="EMBL" id="GGF87319.1"/>
    </source>
</evidence>
<dbReference type="EMBL" id="BMFO01000001">
    <property type="protein sequence ID" value="GGF87319.1"/>
    <property type="molecule type" value="Genomic_DNA"/>
</dbReference>
<dbReference type="InterPro" id="IPR052775">
    <property type="entry name" value="IUN_hydrolase"/>
</dbReference>
<dbReference type="AlphaFoldDB" id="A0A917FLB5"/>
<comment type="caution">
    <text evidence="2">The sequence shown here is derived from an EMBL/GenBank/DDBJ whole genome shotgun (WGS) entry which is preliminary data.</text>
</comment>
<keyword evidence="2" id="KW-0378">Hydrolase</keyword>
<feature type="domain" description="Inosine/uridine-preferring nucleoside hydrolase" evidence="1">
    <location>
        <begin position="7"/>
        <end position="301"/>
    </location>
</feature>
<evidence type="ECO:0000313" key="3">
    <source>
        <dbReference type="Proteomes" id="UP000632858"/>
    </source>
</evidence>
<proteinExistence type="predicted"/>
<dbReference type="SUPFAM" id="SSF53590">
    <property type="entry name" value="Nucleoside hydrolase"/>
    <property type="match status" value="1"/>
</dbReference>
<dbReference type="Gene3D" id="3.90.245.10">
    <property type="entry name" value="Ribonucleoside hydrolase-like"/>
    <property type="match status" value="1"/>
</dbReference>
<dbReference type="PANTHER" id="PTHR46190">
    <property type="entry name" value="SI:CH211-201H21.5-RELATED"/>
    <property type="match status" value="1"/>
</dbReference>
<dbReference type="GO" id="GO:0016799">
    <property type="term" value="F:hydrolase activity, hydrolyzing N-glycosyl compounds"/>
    <property type="evidence" value="ECO:0007669"/>
    <property type="project" value="InterPro"/>
</dbReference>
<name>A0A917FLB5_9GAMM</name>
<reference evidence="2" key="1">
    <citation type="journal article" date="2014" name="Int. J. Syst. Evol. Microbiol.">
        <title>Complete genome sequence of Corynebacterium casei LMG S-19264T (=DSM 44701T), isolated from a smear-ripened cheese.</title>
        <authorList>
            <consortium name="US DOE Joint Genome Institute (JGI-PGF)"/>
            <person name="Walter F."/>
            <person name="Albersmeier A."/>
            <person name="Kalinowski J."/>
            <person name="Ruckert C."/>
        </authorList>
    </citation>
    <scope>NUCLEOTIDE SEQUENCE</scope>
    <source>
        <strain evidence="2">CGMCC 1.12726</strain>
    </source>
</reference>
<dbReference type="Pfam" id="PF01156">
    <property type="entry name" value="IU_nuc_hydro"/>
    <property type="match status" value="1"/>
</dbReference>
<sequence>MTDRIPLLIDTDPGVDDALALLMAFRSPNHRLLGLCVTAGNVGLTHTVANALKLCEVAGIEVPVYPGCDRPLVFPAEDASYVHGRDGFGDVGYQPARRAAEAEHAALAIVREADAHAGNLLLVTLGPLTNLALALRLDPELPRKVGRLVVMGGAVTGKGNTSIAAEFNVAFDPEAAAVVFDGFPDIEVVDWEAVLGHGFRHADVNRWLAADTPEARFYDAISRKTRAWSEGKRGEYWHSADALAMLAALHPEHVLEKERHFLHVETQGVHTRGATVVDWQDRTGRPAQADILLRADQAAFEARIRQALGLPD</sequence>